<organism evidence="1">
    <name type="scientific">viral metagenome</name>
    <dbReference type="NCBI Taxonomy" id="1070528"/>
    <lineage>
        <taxon>unclassified sequences</taxon>
        <taxon>metagenomes</taxon>
        <taxon>organismal metagenomes</taxon>
    </lineage>
</organism>
<dbReference type="EMBL" id="MT143893">
    <property type="protein sequence ID" value="QJB04974.1"/>
    <property type="molecule type" value="Genomic_DNA"/>
</dbReference>
<proteinExistence type="predicted"/>
<dbReference type="EMBL" id="MT143700">
    <property type="protein sequence ID" value="QJA43302.1"/>
    <property type="molecule type" value="Genomic_DNA"/>
</dbReference>
<evidence type="ECO:0000313" key="2">
    <source>
        <dbReference type="EMBL" id="QJB04974.1"/>
    </source>
</evidence>
<reference evidence="1" key="1">
    <citation type="submission" date="2020-03" db="EMBL/GenBank/DDBJ databases">
        <title>The deep terrestrial virosphere.</title>
        <authorList>
            <person name="Holmfeldt K."/>
            <person name="Nilsson E."/>
            <person name="Simone D."/>
            <person name="Lopez-Fernandez M."/>
            <person name="Wu X."/>
            <person name="de Brujin I."/>
            <person name="Lundin D."/>
            <person name="Andersson A."/>
            <person name="Bertilsson S."/>
            <person name="Dopson M."/>
        </authorList>
    </citation>
    <scope>NUCLEOTIDE SEQUENCE</scope>
    <source>
        <strain evidence="1">MM171A00247</strain>
        <strain evidence="2">MM171B00144</strain>
    </source>
</reference>
<sequence length="74" mass="8684">MSPQELCEFKETISGFGWKVYMQILAEEIKAADNRLHQANTFEEFKQYQGYYNAIKRVILLPDLIIQKNEALKS</sequence>
<protein>
    <submittedName>
        <fullName evidence="1">Uncharacterized protein</fullName>
    </submittedName>
</protein>
<dbReference type="AlphaFoldDB" id="A0A6H1Z766"/>
<name>A0A6H1Z766_9ZZZZ</name>
<accession>A0A6H1Z766</accession>
<gene>
    <name evidence="1" type="ORF">MM171A00247_0016</name>
    <name evidence="2" type="ORF">MM171B00144_0013</name>
</gene>
<evidence type="ECO:0000313" key="1">
    <source>
        <dbReference type="EMBL" id="QJA43302.1"/>
    </source>
</evidence>